<accession>X0V8S4</accession>
<dbReference type="EMBL" id="BARS01016029">
    <property type="protein sequence ID" value="GAF97025.1"/>
    <property type="molecule type" value="Genomic_DNA"/>
</dbReference>
<sequence length="234" mass="27781">DDLYMANYLETTLGFYHQTGECDFLFCSVQEFGKSNSIKNYIQNHCEKTGDMGFSLLRTFYGKEWIGSVTSALSMKRAILKKILPLPFLEEWRTQADNCLVYGSSLVGARKYFISQPLIKYRVHENNNWHGKVHTKSYKYKKLLATEQVMPFILKQNYLPKELWDLIVSEFKSIPSPNYYDLKRYVDILNMSNFGYKHKRKIIRKLKRVYLRCLKKRVTLYVKEKIKDSKIFET</sequence>
<proteinExistence type="predicted"/>
<name>X0V8S4_9ZZZZ</name>
<protein>
    <recommendedName>
        <fullName evidence="2">Glycosyltransferase 2-like domain-containing protein</fullName>
    </recommendedName>
</protein>
<dbReference type="AlphaFoldDB" id="X0V8S4"/>
<gene>
    <name evidence="1" type="ORF">S01H1_26443</name>
</gene>
<reference evidence="1" key="1">
    <citation type="journal article" date="2014" name="Front. Microbiol.">
        <title>High frequency of phylogenetically diverse reductive dehalogenase-homologous genes in deep subseafloor sedimentary metagenomes.</title>
        <authorList>
            <person name="Kawai M."/>
            <person name="Futagami T."/>
            <person name="Toyoda A."/>
            <person name="Takaki Y."/>
            <person name="Nishi S."/>
            <person name="Hori S."/>
            <person name="Arai W."/>
            <person name="Tsubouchi T."/>
            <person name="Morono Y."/>
            <person name="Uchiyama I."/>
            <person name="Ito T."/>
            <person name="Fujiyama A."/>
            <person name="Inagaki F."/>
            <person name="Takami H."/>
        </authorList>
    </citation>
    <scope>NUCLEOTIDE SEQUENCE</scope>
    <source>
        <strain evidence="1">Expedition CK06-06</strain>
    </source>
</reference>
<dbReference type="Gene3D" id="3.90.550.10">
    <property type="entry name" value="Spore Coat Polysaccharide Biosynthesis Protein SpsA, Chain A"/>
    <property type="match status" value="1"/>
</dbReference>
<dbReference type="SUPFAM" id="SSF53448">
    <property type="entry name" value="Nucleotide-diphospho-sugar transferases"/>
    <property type="match status" value="1"/>
</dbReference>
<comment type="caution">
    <text evidence="1">The sequence shown here is derived from an EMBL/GenBank/DDBJ whole genome shotgun (WGS) entry which is preliminary data.</text>
</comment>
<evidence type="ECO:0008006" key="2">
    <source>
        <dbReference type="Google" id="ProtNLM"/>
    </source>
</evidence>
<dbReference type="InterPro" id="IPR029044">
    <property type="entry name" value="Nucleotide-diphossugar_trans"/>
</dbReference>
<organism evidence="1">
    <name type="scientific">marine sediment metagenome</name>
    <dbReference type="NCBI Taxonomy" id="412755"/>
    <lineage>
        <taxon>unclassified sequences</taxon>
        <taxon>metagenomes</taxon>
        <taxon>ecological metagenomes</taxon>
    </lineage>
</organism>
<feature type="non-terminal residue" evidence="1">
    <location>
        <position position="1"/>
    </location>
</feature>
<evidence type="ECO:0000313" key="1">
    <source>
        <dbReference type="EMBL" id="GAF97025.1"/>
    </source>
</evidence>